<name>A0A1J4JM07_9EUKA</name>
<dbReference type="AlphaFoldDB" id="A0A1J4JM07"/>
<evidence type="ECO:0000313" key="3">
    <source>
        <dbReference type="Proteomes" id="UP000179807"/>
    </source>
</evidence>
<protein>
    <recommendedName>
        <fullName evidence="4">UBX domain-containing protein</fullName>
    </recommendedName>
</protein>
<evidence type="ECO:0008006" key="4">
    <source>
        <dbReference type="Google" id="ProtNLM"/>
    </source>
</evidence>
<dbReference type="OrthoDB" id="25887at2759"/>
<feature type="region of interest" description="Disordered" evidence="1">
    <location>
        <begin position="193"/>
        <end position="236"/>
    </location>
</feature>
<organism evidence="2 3">
    <name type="scientific">Tritrichomonas foetus</name>
    <dbReference type="NCBI Taxonomy" id="1144522"/>
    <lineage>
        <taxon>Eukaryota</taxon>
        <taxon>Metamonada</taxon>
        <taxon>Parabasalia</taxon>
        <taxon>Tritrichomonadida</taxon>
        <taxon>Tritrichomonadidae</taxon>
        <taxon>Tritrichomonas</taxon>
    </lineage>
</organism>
<dbReference type="Proteomes" id="UP000179807">
    <property type="component" value="Unassembled WGS sequence"/>
</dbReference>
<evidence type="ECO:0000256" key="1">
    <source>
        <dbReference type="SAM" id="MobiDB-lite"/>
    </source>
</evidence>
<dbReference type="EMBL" id="MLAK01001049">
    <property type="protein sequence ID" value="OHS98565.1"/>
    <property type="molecule type" value="Genomic_DNA"/>
</dbReference>
<proteinExistence type="predicted"/>
<dbReference type="SUPFAM" id="SSF46934">
    <property type="entry name" value="UBA-like"/>
    <property type="match status" value="1"/>
</dbReference>
<dbReference type="SUPFAM" id="SSF52833">
    <property type="entry name" value="Thioredoxin-like"/>
    <property type="match status" value="1"/>
</dbReference>
<dbReference type="InterPro" id="IPR029071">
    <property type="entry name" value="Ubiquitin-like_domsf"/>
</dbReference>
<dbReference type="VEuPathDB" id="TrichDB:TRFO_08857"/>
<keyword evidence="3" id="KW-1185">Reference proteome</keyword>
<dbReference type="Gene3D" id="3.40.30.10">
    <property type="entry name" value="Glutaredoxin"/>
    <property type="match status" value="1"/>
</dbReference>
<dbReference type="InterPro" id="IPR036249">
    <property type="entry name" value="Thioredoxin-like_sf"/>
</dbReference>
<accession>A0A1J4JM07</accession>
<reference evidence="2" key="1">
    <citation type="submission" date="2016-10" db="EMBL/GenBank/DDBJ databases">
        <authorList>
            <person name="Benchimol M."/>
            <person name="Almeida L.G."/>
            <person name="Vasconcelos A.T."/>
            <person name="Perreira-Neves A."/>
            <person name="Rosa I.A."/>
            <person name="Tasca T."/>
            <person name="Bogo M.R."/>
            <person name="de Souza W."/>
        </authorList>
    </citation>
    <scope>NUCLEOTIDE SEQUENCE [LARGE SCALE GENOMIC DNA]</scope>
    <source>
        <strain evidence="2">K</strain>
    </source>
</reference>
<feature type="compositionally biased region" description="Low complexity" evidence="1">
    <location>
        <begin position="204"/>
        <end position="236"/>
    </location>
</feature>
<dbReference type="InterPro" id="IPR009060">
    <property type="entry name" value="UBA-like_sf"/>
</dbReference>
<dbReference type="RefSeq" id="XP_068351702.1">
    <property type="nucleotide sequence ID" value="XM_068494535.1"/>
</dbReference>
<dbReference type="Gene3D" id="1.10.8.10">
    <property type="entry name" value="DNA helicase RuvA subunit, C-terminal domain"/>
    <property type="match status" value="1"/>
</dbReference>
<gene>
    <name evidence="2" type="ORF">TRFO_08857</name>
</gene>
<comment type="caution">
    <text evidence="2">The sequence shown here is derived from an EMBL/GenBank/DDBJ whole genome shotgun (WGS) entry which is preliminary data.</text>
</comment>
<dbReference type="Pfam" id="PF14555">
    <property type="entry name" value="UBA_4"/>
    <property type="match status" value="1"/>
</dbReference>
<dbReference type="SUPFAM" id="SSF54236">
    <property type="entry name" value="Ubiquitin-like"/>
    <property type="match status" value="1"/>
</dbReference>
<evidence type="ECO:0000313" key="2">
    <source>
        <dbReference type="EMBL" id="OHS98565.1"/>
    </source>
</evidence>
<sequence>MTEAQRTGLIQQLVQICNCTDDTAIRLLSFCRWDLLAALNLFYAGYKVDATPEFTDAVAPPIIQSLNHDLFTHFQEDAKKNQKWALVYLKMARTDLPLSDRFFLYDYVGVRFQILELDPDEQCTQWFLDFYSISHTPCLAVIDPGNGHCVDKYTGEIKAKNITEFLTSFLSNHHDYGPPLDFNLNCADPLLDEDELLSSPPSPQKNSNGNNNDDTFDDTNQFNYRENNNNNNINNNTYNIDDINNNHGNFDNENCNNSSAGSDNITIVLESLNKKRTQLTISSNETVKSLYQKVASLLNTPMSSISLQAYPNIEIREMSSTIKQLKLSDTFIRVSIIH</sequence>
<dbReference type="GeneID" id="94829239"/>